<feature type="region of interest" description="Disordered" evidence="1">
    <location>
        <begin position="36"/>
        <end position="66"/>
    </location>
</feature>
<sequence>MWASAIVQGIACTNGTQALASCWSGPDAFAISITSNRAGDDESLRSPNVTAEEPEDSSSLDACRRA</sequence>
<dbReference type="Proteomes" id="UP000517252">
    <property type="component" value="Unassembled WGS sequence"/>
</dbReference>
<proteinExistence type="predicted"/>
<protein>
    <submittedName>
        <fullName evidence="2">Uncharacterized protein</fullName>
    </submittedName>
</protein>
<name>A0A6V8R331_TRIAP</name>
<evidence type="ECO:0000256" key="1">
    <source>
        <dbReference type="SAM" id="MobiDB-lite"/>
    </source>
</evidence>
<evidence type="ECO:0000313" key="3">
    <source>
        <dbReference type="Proteomes" id="UP000517252"/>
    </source>
</evidence>
<evidence type="ECO:0000313" key="2">
    <source>
        <dbReference type="EMBL" id="GFP58692.1"/>
    </source>
</evidence>
<dbReference type="EMBL" id="BLZH01000011">
    <property type="protein sequence ID" value="GFP58692.1"/>
    <property type="molecule type" value="Genomic_DNA"/>
</dbReference>
<comment type="caution">
    <text evidence="2">The sequence shown here is derived from an EMBL/GenBank/DDBJ whole genome shotgun (WGS) entry which is preliminary data.</text>
</comment>
<gene>
    <name evidence="2" type="ORF">TASIC1_0011005900</name>
</gene>
<dbReference type="AlphaFoldDB" id="A0A6V8R331"/>
<accession>A0A6V8R331</accession>
<reference evidence="2 3" key="1">
    <citation type="submission" date="2020-07" db="EMBL/GenBank/DDBJ databases">
        <title>Trichoderma asperellum IC-1 whole genome shotgun sequence.</title>
        <authorList>
            <person name="Kanamasa S."/>
            <person name="Takahashi H."/>
        </authorList>
    </citation>
    <scope>NUCLEOTIDE SEQUENCE [LARGE SCALE GENOMIC DNA]</scope>
    <source>
        <strain evidence="2 3">IC-1</strain>
    </source>
</reference>
<organism evidence="2 3">
    <name type="scientific">Trichoderma asperellum</name>
    <name type="common">Filamentous fungus</name>
    <dbReference type="NCBI Taxonomy" id="101201"/>
    <lineage>
        <taxon>Eukaryota</taxon>
        <taxon>Fungi</taxon>
        <taxon>Dikarya</taxon>
        <taxon>Ascomycota</taxon>
        <taxon>Pezizomycotina</taxon>
        <taxon>Sordariomycetes</taxon>
        <taxon>Hypocreomycetidae</taxon>
        <taxon>Hypocreales</taxon>
        <taxon>Hypocreaceae</taxon>
        <taxon>Trichoderma</taxon>
    </lineage>
</organism>